<keyword evidence="2" id="KW-1185">Reference proteome</keyword>
<dbReference type="Proteomes" id="UP000717328">
    <property type="component" value="Unassembled WGS sequence"/>
</dbReference>
<reference evidence="1" key="1">
    <citation type="submission" date="2021-02" db="EMBL/GenBank/DDBJ databases">
        <authorList>
            <person name="Nieuwenhuis M."/>
            <person name="Van De Peppel L.J.J."/>
        </authorList>
    </citation>
    <scope>NUCLEOTIDE SEQUENCE</scope>
    <source>
        <strain evidence="1">D49</strain>
    </source>
</reference>
<proteinExistence type="predicted"/>
<gene>
    <name evidence="1" type="ORF">H0H81_001546</name>
</gene>
<organism evidence="1 2">
    <name type="scientific">Sphagnurus paluster</name>
    <dbReference type="NCBI Taxonomy" id="117069"/>
    <lineage>
        <taxon>Eukaryota</taxon>
        <taxon>Fungi</taxon>
        <taxon>Dikarya</taxon>
        <taxon>Basidiomycota</taxon>
        <taxon>Agaricomycotina</taxon>
        <taxon>Agaricomycetes</taxon>
        <taxon>Agaricomycetidae</taxon>
        <taxon>Agaricales</taxon>
        <taxon>Tricholomatineae</taxon>
        <taxon>Lyophyllaceae</taxon>
        <taxon>Sphagnurus</taxon>
    </lineage>
</organism>
<sequence>MDKKPHCLSLNSAIALLTTTMQNPSKSDVCALRLGVASDIIDQAFKACTSIAEKMKLAKSYPELLRSGIKFLTLKQEPPAHVAMINWLIECSCDFRQTGTRKLHKSSRYRPDGQIQIDAMTLVFDAVSTVSNCLVFALADLTQHKFRNANTNEAGDLNWPQDPEDLLPLGPKDSLVGLKLWVAAAPLGYIIFKLIGHLSLFYAPFAQEVFKSPNFTMPLARPSNTSKRPSSFTREAIHLPSHALTSSHTLS</sequence>
<dbReference type="EMBL" id="JABCKI010000645">
    <property type="protein sequence ID" value="KAG5649902.1"/>
    <property type="molecule type" value="Genomic_DNA"/>
</dbReference>
<evidence type="ECO:0000313" key="1">
    <source>
        <dbReference type="EMBL" id="KAG5649902.1"/>
    </source>
</evidence>
<evidence type="ECO:0000313" key="2">
    <source>
        <dbReference type="Proteomes" id="UP000717328"/>
    </source>
</evidence>
<dbReference type="AlphaFoldDB" id="A0A9P7GMZ9"/>
<dbReference type="OrthoDB" id="3270372at2759"/>
<reference evidence="1" key="2">
    <citation type="submission" date="2021-10" db="EMBL/GenBank/DDBJ databases">
        <title>Phylogenomics reveals ancestral predisposition of the termite-cultivated fungus Termitomyces towards a domesticated lifestyle.</title>
        <authorList>
            <person name="Auxier B."/>
            <person name="Grum-Grzhimaylo A."/>
            <person name="Cardenas M.E."/>
            <person name="Lodge J.D."/>
            <person name="Laessoe T."/>
            <person name="Pedersen O."/>
            <person name="Smith M.E."/>
            <person name="Kuyper T.W."/>
            <person name="Franco-Molano E.A."/>
            <person name="Baroni T.J."/>
            <person name="Aanen D.K."/>
        </authorList>
    </citation>
    <scope>NUCLEOTIDE SEQUENCE</scope>
    <source>
        <strain evidence="1">D49</strain>
    </source>
</reference>
<protein>
    <submittedName>
        <fullName evidence="1">Uncharacterized protein</fullName>
    </submittedName>
</protein>
<comment type="caution">
    <text evidence="1">The sequence shown here is derived from an EMBL/GenBank/DDBJ whole genome shotgun (WGS) entry which is preliminary data.</text>
</comment>
<accession>A0A9P7GMZ9</accession>
<name>A0A9P7GMZ9_9AGAR</name>